<keyword evidence="5" id="KW-0732">Signal</keyword>
<gene>
    <name evidence="8" type="primary">Necator_chrIII.g12626</name>
    <name evidence="8" type="ORF">RB195_011859</name>
</gene>
<sequence length="218" mass="24086">MFFVYYVREGTTGRLWDAIATNGEITGAHPTSPKSNASQEMVLQIFVVVFLFTQFLLAPAFKLEDILTDPKELPPEFRDFLSNLTEADETLLEDFANAGLSNSDEDVVNAIAALKKKSPELGAKVEKLRSISKGKIAALGPEARGFAEKAEEIGREFMARFFTDNKPTLNDLIAKAGEILKLYKALSDDAKAEYGKQFPLLSEVWSSEETAKLISGRN</sequence>
<dbReference type="EMBL" id="JAVFWL010000003">
    <property type="protein sequence ID" value="KAK6745378.1"/>
    <property type="molecule type" value="Genomic_DNA"/>
</dbReference>
<evidence type="ECO:0000256" key="2">
    <source>
        <dbReference type="ARBA" id="ARBA00006648"/>
    </source>
</evidence>
<evidence type="ECO:0000256" key="6">
    <source>
        <dbReference type="ARBA" id="ARBA00023054"/>
    </source>
</evidence>
<accession>A0ABR1D4B0</accession>
<keyword evidence="6" id="KW-0175">Coiled coil</keyword>
<evidence type="ECO:0000313" key="9">
    <source>
        <dbReference type="Proteomes" id="UP001303046"/>
    </source>
</evidence>
<proteinExistence type="inferred from homology"/>
<evidence type="ECO:0000256" key="4">
    <source>
        <dbReference type="ARBA" id="ARBA00022525"/>
    </source>
</evidence>
<name>A0ABR1D4B0_NECAM</name>
<dbReference type="Pfam" id="PF05823">
    <property type="entry name" value="Gp-FAR-1"/>
    <property type="match status" value="1"/>
</dbReference>
<dbReference type="InterPro" id="IPR008632">
    <property type="entry name" value="Gp-FAR-1"/>
</dbReference>
<dbReference type="Proteomes" id="UP001303046">
    <property type="component" value="Unassembled WGS sequence"/>
</dbReference>
<evidence type="ECO:0000256" key="5">
    <source>
        <dbReference type="ARBA" id="ARBA00022729"/>
    </source>
</evidence>
<evidence type="ECO:0000256" key="1">
    <source>
        <dbReference type="ARBA" id="ARBA00004613"/>
    </source>
</evidence>
<keyword evidence="7" id="KW-0446">Lipid-binding</keyword>
<evidence type="ECO:0000256" key="3">
    <source>
        <dbReference type="ARBA" id="ARBA00017453"/>
    </source>
</evidence>
<evidence type="ECO:0000313" key="8">
    <source>
        <dbReference type="EMBL" id="KAK6745378.1"/>
    </source>
</evidence>
<dbReference type="PANTHER" id="PTHR31418:SF7">
    <property type="entry name" value="FATTY-ACID AND RETINOL-BINDING PROTEIN 1"/>
    <property type="match status" value="1"/>
</dbReference>
<comment type="caution">
    <text evidence="8">The sequence shown here is derived from an EMBL/GenBank/DDBJ whole genome shotgun (WGS) entry which is preliminary data.</text>
</comment>
<dbReference type="Gene3D" id="1.20.120.1100">
    <property type="match status" value="1"/>
</dbReference>
<comment type="subcellular location">
    <subcellularLocation>
        <location evidence="1">Secreted</location>
    </subcellularLocation>
</comment>
<keyword evidence="4" id="KW-0964">Secreted</keyword>
<protein>
    <recommendedName>
        <fullName evidence="3">Fatty-acid and retinol-binding protein 1</fullName>
    </recommendedName>
</protein>
<organism evidence="8 9">
    <name type="scientific">Necator americanus</name>
    <name type="common">Human hookworm</name>
    <dbReference type="NCBI Taxonomy" id="51031"/>
    <lineage>
        <taxon>Eukaryota</taxon>
        <taxon>Metazoa</taxon>
        <taxon>Ecdysozoa</taxon>
        <taxon>Nematoda</taxon>
        <taxon>Chromadorea</taxon>
        <taxon>Rhabditida</taxon>
        <taxon>Rhabditina</taxon>
        <taxon>Rhabditomorpha</taxon>
        <taxon>Strongyloidea</taxon>
        <taxon>Ancylostomatidae</taxon>
        <taxon>Bunostominae</taxon>
        <taxon>Necator</taxon>
    </lineage>
</organism>
<keyword evidence="9" id="KW-1185">Reference proteome</keyword>
<evidence type="ECO:0000256" key="7">
    <source>
        <dbReference type="ARBA" id="ARBA00023121"/>
    </source>
</evidence>
<reference evidence="8 9" key="1">
    <citation type="submission" date="2023-08" db="EMBL/GenBank/DDBJ databases">
        <title>A Necator americanus chromosomal reference genome.</title>
        <authorList>
            <person name="Ilik V."/>
            <person name="Petrzelkova K.J."/>
            <person name="Pardy F."/>
            <person name="Fuh T."/>
            <person name="Niatou-Singa F.S."/>
            <person name="Gouil Q."/>
            <person name="Baker L."/>
            <person name="Ritchie M.E."/>
            <person name="Jex A.R."/>
            <person name="Gazzola D."/>
            <person name="Li H."/>
            <person name="Toshio Fujiwara R."/>
            <person name="Zhan B."/>
            <person name="Aroian R.V."/>
            <person name="Pafco B."/>
            <person name="Schwarz E.M."/>
        </authorList>
    </citation>
    <scope>NUCLEOTIDE SEQUENCE [LARGE SCALE GENOMIC DNA]</scope>
    <source>
        <strain evidence="8 9">Aroian</strain>
        <tissue evidence="8">Whole animal</tissue>
    </source>
</reference>
<dbReference type="PANTHER" id="PTHR31418">
    <property type="entry name" value="FATTY-ACID AND RETINOL-BINDING PROTEIN 1"/>
    <property type="match status" value="1"/>
</dbReference>
<comment type="similarity">
    <text evidence="2">Belongs to the fatty-acid and retinol-binding protein (FARBP) family.</text>
</comment>